<gene>
    <name evidence="2" type="ORF">AAFF_G00168300</name>
</gene>
<dbReference type="GO" id="GO:0005576">
    <property type="term" value="C:extracellular region"/>
    <property type="evidence" value="ECO:0007669"/>
    <property type="project" value="InterPro"/>
</dbReference>
<proteinExistence type="predicted"/>
<reference evidence="2" key="1">
    <citation type="journal article" date="2023" name="Science">
        <title>Genome structures resolve the early diversification of teleost fishes.</title>
        <authorList>
            <person name="Parey E."/>
            <person name="Louis A."/>
            <person name="Montfort J."/>
            <person name="Bouchez O."/>
            <person name="Roques C."/>
            <person name="Iampietro C."/>
            <person name="Lluch J."/>
            <person name="Castinel A."/>
            <person name="Donnadieu C."/>
            <person name="Desvignes T."/>
            <person name="Floi Bucao C."/>
            <person name="Jouanno E."/>
            <person name="Wen M."/>
            <person name="Mejri S."/>
            <person name="Dirks R."/>
            <person name="Jansen H."/>
            <person name="Henkel C."/>
            <person name="Chen W.J."/>
            <person name="Zahm M."/>
            <person name="Cabau C."/>
            <person name="Klopp C."/>
            <person name="Thompson A.W."/>
            <person name="Robinson-Rechavi M."/>
            <person name="Braasch I."/>
            <person name="Lecointre G."/>
            <person name="Bobe J."/>
            <person name="Postlethwait J.H."/>
            <person name="Berthelot C."/>
            <person name="Roest Crollius H."/>
            <person name="Guiguen Y."/>
        </authorList>
    </citation>
    <scope>NUCLEOTIDE SEQUENCE</scope>
    <source>
        <strain evidence="2">NC1722</strain>
    </source>
</reference>
<dbReference type="InterPro" id="IPR009048">
    <property type="entry name" value="A-macroglobulin_rcpt-bd"/>
</dbReference>
<evidence type="ECO:0000313" key="2">
    <source>
        <dbReference type="EMBL" id="KAJ8386598.1"/>
    </source>
</evidence>
<dbReference type="InterPro" id="IPR050473">
    <property type="entry name" value="A2M/Complement_sys"/>
</dbReference>
<dbReference type="Gene3D" id="2.60.40.690">
    <property type="entry name" value="Alpha-macroglobulin, receptor-binding domain"/>
    <property type="match status" value="1"/>
</dbReference>
<sequence>MVIISIRILSGFILDKDSLIQLEADSTVMRVDEVKGHVDIYLYGLKKTEKPRWFYLTIEKDVPVKNMKAAVVTIYDYYQKSDNAVSEYTSPCVEGDLE</sequence>
<name>A0AAD7RM38_9TELE</name>
<dbReference type="PANTHER" id="PTHR11412:SF171">
    <property type="entry name" value="PREGNANCY ZONE PROTEIN-LIKE PROTEIN"/>
    <property type="match status" value="1"/>
</dbReference>
<dbReference type="EMBL" id="JAINUG010000225">
    <property type="protein sequence ID" value="KAJ8386598.1"/>
    <property type="molecule type" value="Genomic_DNA"/>
</dbReference>
<dbReference type="PANTHER" id="PTHR11412">
    <property type="entry name" value="MACROGLOBULIN / COMPLEMENT"/>
    <property type="match status" value="1"/>
</dbReference>
<organism evidence="2 3">
    <name type="scientific">Aldrovandia affinis</name>
    <dbReference type="NCBI Taxonomy" id="143900"/>
    <lineage>
        <taxon>Eukaryota</taxon>
        <taxon>Metazoa</taxon>
        <taxon>Chordata</taxon>
        <taxon>Craniata</taxon>
        <taxon>Vertebrata</taxon>
        <taxon>Euteleostomi</taxon>
        <taxon>Actinopterygii</taxon>
        <taxon>Neopterygii</taxon>
        <taxon>Teleostei</taxon>
        <taxon>Notacanthiformes</taxon>
        <taxon>Halosauridae</taxon>
        <taxon>Aldrovandia</taxon>
    </lineage>
</organism>
<dbReference type="Proteomes" id="UP001221898">
    <property type="component" value="Unassembled WGS sequence"/>
</dbReference>
<dbReference type="InterPro" id="IPR036595">
    <property type="entry name" value="A-macroglobulin_rcpt-bd_sf"/>
</dbReference>
<dbReference type="SMART" id="SM01361">
    <property type="entry name" value="A2M_recep"/>
    <property type="match status" value="1"/>
</dbReference>
<dbReference type="SUPFAM" id="SSF49410">
    <property type="entry name" value="Alpha-macroglobulin receptor domain"/>
    <property type="match status" value="1"/>
</dbReference>
<feature type="domain" description="Alpha-macroglobulin receptor-binding" evidence="1">
    <location>
        <begin position="1"/>
        <end position="88"/>
    </location>
</feature>
<protein>
    <recommendedName>
        <fullName evidence="1">Alpha-macroglobulin receptor-binding domain-containing protein</fullName>
    </recommendedName>
</protein>
<comment type="caution">
    <text evidence="2">The sequence shown here is derived from an EMBL/GenBank/DDBJ whole genome shotgun (WGS) entry which is preliminary data.</text>
</comment>
<dbReference type="AlphaFoldDB" id="A0AAD7RM38"/>
<accession>A0AAD7RM38</accession>
<dbReference type="Pfam" id="PF07677">
    <property type="entry name" value="A2M_recep"/>
    <property type="match status" value="1"/>
</dbReference>
<evidence type="ECO:0000313" key="3">
    <source>
        <dbReference type="Proteomes" id="UP001221898"/>
    </source>
</evidence>
<evidence type="ECO:0000259" key="1">
    <source>
        <dbReference type="SMART" id="SM01361"/>
    </source>
</evidence>
<keyword evidence="3" id="KW-1185">Reference proteome</keyword>